<dbReference type="RefSeq" id="WP_130851916.1">
    <property type="nucleotide sequence ID" value="NZ_UYIG01000126.1"/>
</dbReference>
<organism evidence="2 3">
    <name type="scientific">Lactiplantibacillus mudanjiangensis</name>
    <dbReference type="NCBI Taxonomy" id="1296538"/>
    <lineage>
        <taxon>Bacteria</taxon>
        <taxon>Bacillati</taxon>
        <taxon>Bacillota</taxon>
        <taxon>Bacilli</taxon>
        <taxon>Lactobacillales</taxon>
        <taxon>Lactobacillaceae</taxon>
        <taxon>Lactiplantibacillus</taxon>
    </lineage>
</organism>
<dbReference type="AlphaFoldDB" id="A0A660E0B2"/>
<evidence type="ECO:0000313" key="2">
    <source>
        <dbReference type="EMBL" id="VDG28918.1"/>
    </source>
</evidence>
<gene>
    <name evidence="2" type="ORF">MUDAN_MDHGFNIF_03317</name>
</gene>
<keyword evidence="3" id="KW-1185">Reference proteome</keyword>
<feature type="region of interest" description="Disordered" evidence="1">
    <location>
        <begin position="75"/>
        <end position="114"/>
    </location>
</feature>
<accession>A0A660E0B2</accession>
<reference evidence="2 3" key="1">
    <citation type="submission" date="2018-11" db="EMBL/GenBank/DDBJ databases">
        <authorList>
            <person name="Wuyts S."/>
        </authorList>
    </citation>
    <scope>NUCLEOTIDE SEQUENCE [LARGE SCALE GENOMIC DNA]</scope>
    <source>
        <strain evidence="2">Lactobacillus mudanjiangensis AMBF249</strain>
    </source>
</reference>
<proteinExistence type="predicted"/>
<evidence type="ECO:0000256" key="1">
    <source>
        <dbReference type="SAM" id="MobiDB-lite"/>
    </source>
</evidence>
<evidence type="ECO:0000313" key="3">
    <source>
        <dbReference type="Proteomes" id="UP000289996"/>
    </source>
</evidence>
<sequence>MIDNLQITRTSPNPTGSGTNIYFTFAYPTSGDAINGYVNLNNTEFLSAMKAGTDDDPNMGLYKAVMQSINKDVTPYLSGSSSTTASEASSEPSSASGEATSAASSTETDSAKEA</sequence>
<name>A0A660E0B2_9LACO</name>
<protein>
    <submittedName>
        <fullName evidence="2">Uncharacterized protein</fullName>
    </submittedName>
</protein>
<dbReference type="EMBL" id="UYIG01000126">
    <property type="protein sequence ID" value="VDG28918.1"/>
    <property type="molecule type" value="Genomic_DNA"/>
</dbReference>
<dbReference type="Proteomes" id="UP000289996">
    <property type="component" value="Unassembled WGS sequence"/>
</dbReference>
<dbReference type="OrthoDB" id="9964591at2"/>
<feature type="compositionally biased region" description="Low complexity" evidence="1">
    <location>
        <begin position="78"/>
        <end position="108"/>
    </location>
</feature>